<protein>
    <submittedName>
        <fullName evidence="2">Uncharacterized protein</fullName>
    </submittedName>
</protein>
<evidence type="ECO:0000313" key="2">
    <source>
        <dbReference type="EMBL" id="CAE0752611.1"/>
    </source>
</evidence>
<feature type="coiled-coil region" evidence="1">
    <location>
        <begin position="93"/>
        <end position="127"/>
    </location>
</feature>
<proteinExistence type="predicted"/>
<sequence length="127" mass="13672">MGGILGKKKGSAEDISVDAAEAIGVDKAEVNNKTKKAQQYAKDVEKSTAEAKVAAAKAKEALIAAEKAARPWIARVLPCFKKSLTAACDRCVPKDVKAKLAKARRQVEEAQQKVVKQKNQLSKKQVL</sequence>
<gene>
    <name evidence="2" type="ORF">PCAR00345_LOCUS5196</name>
</gene>
<organism evidence="2">
    <name type="scientific">Chrysotila carterae</name>
    <name type="common">Marine alga</name>
    <name type="synonym">Syracosphaera carterae</name>
    <dbReference type="NCBI Taxonomy" id="13221"/>
    <lineage>
        <taxon>Eukaryota</taxon>
        <taxon>Haptista</taxon>
        <taxon>Haptophyta</taxon>
        <taxon>Prymnesiophyceae</taxon>
        <taxon>Isochrysidales</taxon>
        <taxon>Isochrysidaceae</taxon>
        <taxon>Chrysotila</taxon>
    </lineage>
</organism>
<evidence type="ECO:0000256" key="1">
    <source>
        <dbReference type="SAM" id="Coils"/>
    </source>
</evidence>
<keyword evidence="1" id="KW-0175">Coiled coil</keyword>
<reference evidence="2" key="1">
    <citation type="submission" date="2021-01" db="EMBL/GenBank/DDBJ databases">
        <authorList>
            <person name="Corre E."/>
            <person name="Pelletier E."/>
            <person name="Niang G."/>
            <person name="Scheremetjew M."/>
            <person name="Finn R."/>
            <person name="Kale V."/>
            <person name="Holt S."/>
            <person name="Cochrane G."/>
            <person name="Meng A."/>
            <person name="Brown T."/>
            <person name="Cohen L."/>
        </authorList>
    </citation>
    <scope>NUCLEOTIDE SEQUENCE</scope>
    <source>
        <strain evidence="2">CCMP645</strain>
    </source>
</reference>
<name>A0A7S4B3G8_CHRCT</name>
<dbReference type="EMBL" id="HBIZ01008905">
    <property type="protein sequence ID" value="CAE0752611.1"/>
    <property type="molecule type" value="Transcribed_RNA"/>
</dbReference>
<accession>A0A7S4B3G8</accession>
<dbReference type="AlphaFoldDB" id="A0A7S4B3G8"/>